<protein>
    <recommendedName>
        <fullName evidence="1">Integrase catalytic domain-containing protein</fullName>
    </recommendedName>
</protein>
<organism evidence="2 3">
    <name type="scientific">Prunus dulcis</name>
    <name type="common">Almond</name>
    <name type="synonym">Amygdalus dulcis</name>
    <dbReference type="NCBI Taxonomy" id="3755"/>
    <lineage>
        <taxon>Eukaryota</taxon>
        <taxon>Viridiplantae</taxon>
        <taxon>Streptophyta</taxon>
        <taxon>Embryophyta</taxon>
        <taxon>Tracheophyta</taxon>
        <taxon>Spermatophyta</taxon>
        <taxon>Magnoliopsida</taxon>
        <taxon>eudicotyledons</taxon>
        <taxon>Gunneridae</taxon>
        <taxon>Pentapetalae</taxon>
        <taxon>rosids</taxon>
        <taxon>fabids</taxon>
        <taxon>Rosales</taxon>
        <taxon>Rosaceae</taxon>
        <taxon>Amygdaloideae</taxon>
        <taxon>Amygdaleae</taxon>
        <taxon>Prunus</taxon>
    </lineage>
</organism>
<name>A0AAD4UVF3_PRUDU</name>
<dbReference type="InterPro" id="IPR025724">
    <property type="entry name" value="GAG-pre-integrase_dom"/>
</dbReference>
<dbReference type="EMBL" id="JAJFAZ020000008">
    <property type="protein sequence ID" value="KAI5313383.1"/>
    <property type="molecule type" value="Genomic_DNA"/>
</dbReference>
<dbReference type="InterPro" id="IPR012337">
    <property type="entry name" value="RNaseH-like_sf"/>
</dbReference>
<dbReference type="PANTHER" id="PTHR42648:SF28">
    <property type="entry name" value="TRANSPOSON-ENCODED PROTEIN WITH RIBONUCLEASE H-LIKE AND RETROVIRUS ZINC FINGER-LIKE DOMAINS"/>
    <property type="match status" value="1"/>
</dbReference>
<dbReference type="GO" id="GO:0015074">
    <property type="term" value="P:DNA integration"/>
    <property type="evidence" value="ECO:0007669"/>
    <property type="project" value="InterPro"/>
</dbReference>
<dbReference type="SUPFAM" id="SSF53098">
    <property type="entry name" value="Ribonuclease H-like"/>
    <property type="match status" value="1"/>
</dbReference>
<gene>
    <name evidence="2" type="ORF">L3X38_042557</name>
</gene>
<dbReference type="Gene3D" id="3.30.420.10">
    <property type="entry name" value="Ribonuclease H-like superfamily/Ribonuclease H"/>
    <property type="match status" value="1"/>
</dbReference>
<dbReference type="InterPro" id="IPR001584">
    <property type="entry name" value="Integrase_cat-core"/>
</dbReference>
<dbReference type="Pfam" id="PF13976">
    <property type="entry name" value="gag_pre-integrs"/>
    <property type="match status" value="1"/>
</dbReference>
<dbReference type="InterPro" id="IPR039537">
    <property type="entry name" value="Retrotran_Ty1/copia-like"/>
</dbReference>
<keyword evidence="3" id="KW-1185">Reference proteome</keyword>
<proteinExistence type="predicted"/>
<dbReference type="GO" id="GO:0003676">
    <property type="term" value="F:nucleic acid binding"/>
    <property type="evidence" value="ECO:0007669"/>
    <property type="project" value="InterPro"/>
</dbReference>
<evidence type="ECO:0000259" key="1">
    <source>
        <dbReference type="PROSITE" id="PS50994"/>
    </source>
</evidence>
<dbReference type="Proteomes" id="UP001054821">
    <property type="component" value="Chromosome 8"/>
</dbReference>
<dbReference type="PROSITE" id="PS50994">
    <property type="entry name" value="INTEGRASE"/>
    <property type="match status" value="1"/>
</dbReference>
<accession>A0AAD4UVF3</accession>
<dbReference type="PANTHER" id="PTHR42648">
    <property type="entry name" value="TRANSPOSASE, PUTATIVE-RELATED"/>
    <property type="match status" value="1"/>
</dbReference>
<feature type="domain" description="Integrase catalytic" evidence="1">
    <location>
        <begin position="117"/>
        <end position="279"/>
    </location>
</feature>
<dbReference type="InterPro" id="IPR036397">
    <property type="entry name" value="RNaseH_sf"/>
</dbReference>
<sequence length="279" mass="31638">MRLNLISTGLLDDEGYTNVFAEGKWKLSKNSLGLARGKKENTLYMTHAKVNDGYINALAEDSIELWHKRLSHMSKKWLQILVKREALTRMKKGMPLKSCTHCLAGKQHRASFLHSHAQRKPNVLDVVYSDICGPMTTSTLGGSRYFVTFIDDHSRKVRAYGLRTKDQVYEVFKQFHASVERETSRSLKCICTDNGGEYMGAFRNYCRGNGIRHERSVPKTLQHNGIAEGMNRTIVERIRTMLSHAKLPKSFWGEALMTAIDLINFSPSAPLNGDVPNTF</sequence>
<dbReference type="AlphaFoldDB" id="A0AAD4UVF3"/>
<evidence type="ECO:0000313" key="3">
    <source>
        <dbReference type="Proteomes" id="UP001054821"/>
    </source>
</evidence>
<comment type="caution">
    <text evidence="2">The sequence shown here is derived from an EMBL/GenBank/DDBJ whole genome shotgun (WGS) entry which is preliminary data.</text>
</comment>
<dbReference type="Pfam" id="PF00665">
    <property type="entry name" value="rve"/>
    <property type="match status" value="1"/>
</dbReference>
<evidence type="ECO:0000313" key="2">
    <source>
        <dbReference type="EMBL" id="KAI5313383.1"/>
    </source>
</evidence>
<reference evidence="2 3" key="1">
    <citation type="journal article" date="2022" name="G3 (Bethesda)">
        <title>Whole-genome sequence and methylome profiling of the almond [Prunus dulcis (Mill.) D.A. Webb] cultivar 'Nonpareil'.</title>
        <authorList>
            <person name="D'Amico-Willman K.M."/>
            <person name="Ouma W.Z."/>
            <person name="Meulia T."/>
            <person name="Sideli G.M."/>
            <person name="Gradziel T.M."/>
            <person name="Fresnedo-Ramirez J."/>
        </authorList>
    </citation>
    <scope>NUCLEOTIDE SEQUENCE [LARGE SCALE GENOMIC DNA]</scope>
    <source>
        <strain evidence="2">Clone GOH B32 T37-40</strain>
    </source>
</reference>